<protein>
    <submittedName>
        <fullName evidence="1">Uncharacterized protein</fullName>
    </submittedName>
</protein>
<proteinExistence type="predicted"/>
<name>A0A2W7N2D3_9RHOB</name>
<keyword evidence="2" id="KW-1185">Reference proteome</keyword>
<dbReference type="AlphaFoldDB" id="A0A2W7N2D3"/>
<dbReference type="EMBL" id="QKZL01000015">
    <property type="protein sequence ID" value="PZX14181.1"/>
    <property type="molecule type" value="Genomic_DNA"/>
</dbReference>
<accession>A0A2W7N2D3</accession>
<sequence>MVRIIAALALAALLGGCVTYTEKTSPCVCNWESINTTGEATV</sequence>
<dbReference type="RefSeq" id="WP_272939490.1">
    <property type="nucleotide sequence ID" value="NZ_QKZL01000015.1"/>
</dbReference>
<evidence type="ECO:0000313" key="1">
    <source>
        <dbReference type="EMBL" id="PZX14181.1"/>
    </source>
</evidence>
<comment type="caution">
    <text evidence="1">The sequence shown here is derived from an EMBL/GenBank/DDBJ whole genome shotgun (WGS) entry which is preliminary data.</text>
</comment>
<dbReference type="PROSITE" id="PS51257">
    <property type="entry name" value="PROKAR_LIPOPROTEIN"/>
    <property type="match status" value="1"/>
</dbReference>
<dbReference type="Proteomes" id="UP000248916">
    <property type="component" value="Unassembled WGS sequence"/>
</dbReference>
<evidence type="ECO:0000313" key="2">
    <source>
        <dbReference type="Proteomes" id="UP000248916"/>
    </source>
</evidence>
<organism evidence="1 2">
    <name type="scientific">Palleronia aestuarii</name>
    <dbReference type="NCBI Taxonomy" id="568105"/>
    <lineage>
        <taxon>Bacteria</taxon>
        <taxon>Pseudomonadati</taxon>
        <taxon>Pseudomonadota</taxon>
        <taxon>Alphaproteobacteria</taxon>
        <taxon>Rhodobacterales</taxon>
        <taxon>Roseobacteraceae</taxon>
        <taxon>Palleronia</taxon>
    </lineage>
</organism>
<reference evidence="1 2" key="1">
    <citation type="submission" date="2018-06" db="EMBL/GenBank/DDBJ databases">
        <title>Genomic Encyclopedia of Archaeal and Bacterial Type Strains, Phase II (KMG-II): from individual species to whole genera.</title>
        <authorList>
            <person name="Goeker M."/>
        </authorList>
    </citation>
    <scope>NUCLEOTIDE SEQUENCE [LARGE SCALE GENOMIC DNA]</scope>
    <source>
        <strain evidence="1 2">DSM 22009</strain>
    </source>
</reference>
<gene>
    <name evidence="1" type="ORF">LX81_02980</name>
</gene>